<sequence>MGFLGFVAIPAEKNISTIEDRRVDILGISSFTIGVVTVIYYLSEGPSAGWAVASTLVPLCVGVALLICFIVIEYKIDYPIMPLRIWRSRRLVASCIIIICVSAGINAIIFFTSLTFQNVQGYSSIKTSLAYIVQGVGAIASIVALTKLVTMVRTKFITIVGWLFFIGSSILFAQIQVNSSYWSVAFPGMILNFLGMAPIWLCCQINSVADANNEDQGVVGAVYNVSMQIGAPIGIAITNIVANARNSPTAVGAELLPGYHAAFYTCVIMGGVGLVATIIFAANNDVHKTPEVDVTEVAAISAGAGEEDDLETGQNSEILEIKKSESSEAEGATISRGSSTSLSERSEKKAEVK</sequence>
<accession>A0A9P6MSU1</accession>
<dbReference type="AlphaFoldDB" id="A0A9P6MSU1"/>
<evidence type="ECO:0000313" key="8">
    <source>
        <dbReference type="EMBL" id="KAG0011365.1"/>
    </source>
</evidence>
<gene>
    <name evidence="8" type="ORF">BGZ80_000744</name>
</gene>
<feature type="transmembrane region" description="Helical" evidence="7">
    <location>
        <begin position="48"/>
        <end position="71"/>
    </location>
</feature>
<dbReference type="GO" id="GO:0022857">
    <property type="term" value="F:transmembrane transporter activity"/>
    <property type="evidence" value="ECO:0007669"/>
    <property type="project" value="InterPro"/>
</dbReference>
<dbReference type="InterPro" id="IPR036259">
    <property type="entry name" value="MFS_trans_sf"/>
</dbReference>
<feature type="compositionally biased region" description="Basic and acidic residues" evidence="6">
    <location>
        <begin position="344"/>
        <end position="353"/>
    </location>
</feature>
<keyword evidence="4 7" id="KW-1133">Transmembrane helix</keyword>
<proteinExistence type="predicted"/>
<evidence type="ECO:0000256" key="5">
    <source>
        <dbReference type="ARBA" id="ARBA00023136"/>
    </source>
</evidence>
<feature type="transmembrane region" description="Helical" evidence="7">
    <location>
        <begin position="128"/>
        <end position="149"/>
    </location>
</feature>
<name>A0A9P6MSU1_9FUNG</name>
<keyword evidence="2" id="KW-0813">Transport</keyword>
<feature type="transmembrane region" description="Helical" evidence="7">
    <location>
        <begin position="91"/>
        <end position="116"/>
    </location>
</feature>
<feature type="transmembrane region" description="Helical" evidence="7">
    <location>
        <begin position="181"/>
        <end position="201"/>
    </location>
</feature>
<keyword evidence="3 7" id="KW-0812">Transmembrane</keyword>
<dbReference type="SUPFAM" id="SSF103473">
    <property type="entry name" value="MFS general substrate transporter"/>
    <property type="match status" value="1"/>
</dbReference>
<feature type="transmembrane region" description="Helical" evidence="7">
    <location>
        <begin position="23"/>
        <end position="42"/>
    </location>
</feature>
<dbReference type="InterPro" id="IPR011701">
    <property type="entry name" value="MFS"/>
</dbReference>
<evidence type="ECO:0000256" key="4">
    <source>
        <dbReference type="ARBA" id="ARBA00022989"/>
    </source>
</evidence>
<evidence type="ECO:0000313" key="9">
    <source>
        <dbReference type="Proteomes" id="UP000703661"/>
    </source>
</evidence>
<dbReference type="PANTHER" id="PTHR42718">
    <property type="entry name" value="MAJOR FACILITATOR SUPERFAMILY MULTIDRUG TRANSPORTER MFSC"/>
    <property type="match status" value="1"/>
</dbReference>
<dbReference type="PANTHER" id="PTHR42718:SF9">
    <property type="entry name" value="MAJOR FACILITATOR SUPERFAMILY MULTIDRUG TRANSPORTER MFSC"/>
    <property type="match status" value="1"/>
</dbReference>
<feature type="transmembrane region" description="Helical" evidence="7">
    <location>
        <begin position="221"/>
        <end position="242"/>
    </location>
</feature>
<evidence type="ECO:0000256" key="6">
    <source>
        <dbReference type="SAM" id="MobiDB-lite"/>
    </source>
</evidence>
<feature type="transmembrane region" description="Helical" evidence="7">
    <location>
        <begin position="156"/>
        <end position="175"/>
    </location>
</feature>
<comment type="subcellular location">
    <subcellularLocation>
        <location evidence="1">Membrane</location>
        <topology evidence="1">Multi-pass membrane protein</topology>
    </subcellularLocation>
</comment>
<organism evidence="8 9">
    <name type="scientific">Entomortierella chlamydospora</name>
    <dbReference type="NCBI Taxonomy" id="101097"/>
    <lineage>
        <taxon>Eukaryota</taxon>
        <taxon>Fungi</taxon>
        <taxon>Fungi incertae sedis</taxon>
        <taxon>Mucoromycota</taxon>
        <taxon>Mortierellomycotina</taxon>
        <taxon>Mortierellomycetes</taxon>
        <taxon>Mortierellales</taxon>
        <taxon>Mortierellaceae</taxon>
        <taxon>Entomortierella</taxon>
    </lineage>
</organism>
<feature type="transmembrane region" description="Helical" evidence="7">
    <location>
        <begin position="262"/>
        <end position="282"/>
    </location>
</feature>
<dbReference type="Gene3D" id="1.20.1250.20">
    <property type="entry name" value="MFS general substrate transporter like domains"/>
    <property type="match status" value="1"/>
</dbReference>
<protein>
    <submittedName>
        <fullName evidence="8">Uncharacterized protein</fullName>
    </submittedName>
</protein>
<feature type="region of interest" description="Disordered" evidence="6">
    <location>
        <begin position="303"/>
        <end position="353"/>
    </location>
</feature>
<reference evidence="8" key="1">
    <citation type="journal article" date="2020" name="Fungal Divers.">
        <title>Resolving the Mortierellaceae phylogeny through synthesis of multi-gene phylogenetics and phylogenomics.</title>
        <authorList>
            <person name="Vandepol N."/>
            <person name="Liber J."/>
            <person name="Desiro A."/>
            <person name="Na H."/>
            <person name="Kennedy M."/>
            <person name="Barry K."/>
            <person name="Grigoriev I.V."/>
            <person name="Miller A.N."/>
            <person name="O'Donnell K."/>
            <person name="Stajich J.E."/>
            <person name="Bonito G."/>
        </authorList>
    </citation>
    <scope>NUCLEOTIDE SEQUENCE</scope>
    <source>
        <strain evidence="8">NRRL 2769</strain>
    </source>
</reference>
<evidence type="ECO:0000256" key="3">
    <source>
        <dbReference type="ARBA" id="ARBA00022692"/>
    </source>
</evidence>
<evidence type="ECO:0000256" key="2">
    <source>
        <dbReference type="ARBA" id="ARBA00022448"/>
    </source>
</evidence>
<keyword evidence="5 7" id="KW-0472">Membrane</keyword>
<dbReference type="Pfam" id="PF07690">
    <property type="entry name" value="MFS_1"/>
    <property type="match status" value="1"/>
</dbReference>
<dbReference type="GO" id="GO:0016020">
    <property type="term" value="C:membrane"/>
    <property type="evidence" value="ECO:0007669"/>
    <property type="project" value="UniProtKB-SubCell"/>
</dbReference>
<keyword evidence="9" id="KW-1185">Reference proteome</keyword>
<evidence type="ECO:0000256" key="7">
    <source>
        <dbReference type="SAM" id="Phobius"/>
    </source>
</evidence>
<comment type="caution">
    <text evidence="8">The sequence shown here is derived from an EMBL/GenBank/DDBJ whole genome shotgun (WGS) entry which is preliminary data.</text>
</comment>
<evidence type="ECO:0000256" key="1">
    <source>
        <dbReference type="ARBA" id="ARBA00004141"/>
    </source>
</evidence>
<dbReference type="EMBL" id="JAAAID010001161">
    <property type="protein sequence ID" value="KAG0011365.1"/>
    <property type="molecule type" value="Genomic_DNA"/>
</dbReference>
<dbReference type="Proteomes" id="UP000703661">
    <property type="component" value="Unassembled WGS sequence"/>
</dbReference>